<keyword evidence="2" id="KW-0812">Transmembrane</keyword>
<keyword evidence="2" id="KW-0472">Membrane</keyword>
<feature type="transmembrane region" description="Helical" evidence="2">
    <location>
        <begin position="20"/>
        <end position="53"/>
    </location>
</feature>
<name>A0ABU2JRD6_9ACTN</name>
<evidence type="ECO:0000256" key="1">
    <source>
        <dbReference type="SAM" id="MobiDB-lite"/>
    </source>
</evidence>
<sequence length="364" mass="40420">MNRTPLPEHALKRTPYNQIFAALMLTSLVGAYVLLGGIGFGIALALWIAGLIFYGRAFGKRSFEMAMRQREQDEASHQQLLRERARHAAREGMTYEEQSVELAALYGRVKQDVPESTRLPFRPRARHTAELTAEGVVRGERGGFPSTIFDLAVVNEVDLSELRRRGQFDRAVECAKDYLTVCAVTLPFALPYLSAQAAWEYSDDGSGEFTTPRKSGALEPTSEQRHSDDPQFARMLLSVPAVREAAQKLDLLWVIWGDQLIASKLSNTGLAPDEAFRRLGTVAALAAAFPWGQLAQYRQPKDAVAALPALWGPPRSPLLAHQWWHGEGPDNPWVLRWGHQPLGATGLHQLSSVGLFLDGRRTDL</sequence>
<comment type="caution">
    <text evidence="3">The sequence shown here is derived from an EMBL/GenBank/DDBJ whole genome shotgun (WGS) entry which is preliminary data.</text>
</comment>
<accession>A0ABU2JRD6</accession>
<organism evidence="3 4">
    <name type="scientific">Streptomyces chisholmiae</name>
    <dbReference type="NCBI Taxonomy" id="3075540"/>
    <lineage>
        <taxon>Bacteria</taxon>
        <taxon>Bacillati</taxon>
        <taxon>Actinomycetota</taxon>
        <taxon>Actinomycetes</taxon>
        <taxon>Kitasatosporales</taxon>
        <taxon>Streptomycetaceae</taxon>
        <taxon>Streptomyces</taxon>
    </lineage>
</organism>
<protein>
    <submittedName>
        <fullName evidence="3">Uncharacterized protein</fullName>
    </submittedName>
</protein>
<dbReference type="EMBL" id="JAVREO010000007">
    <property type="protein sequence ID" value="MDT0267536.1"/>
    <property type="molecule type" value="Genomic_DNA"/>
</dbReference>
<evidence type="ECO:0000256" key="2">
    <source>
        <dbReference type="SAM" id="Phobius"/>
    </source>
</evidence>
<keyword evidence="2" id="KW-1133">Transmembrane helix</keyword>
<reference evidence="4" key="1">
    <citation type="submission" date="2023-07" db="EMBL/GenBank/DDBJ databases">
        <title>30 novel species of actinomycetes from the DSMZ collection.</title>
        <authorList>
            <person name="Nouioui I."/>
        </authorList>
    </citation>
    <scope>NUCLEOTIDE SEQUENCE [LARGE SCALE GENOMIC DNA]</scope>
    <source>
        <strain evidence="4">DSM 44915</strain>
    </source>
</reference>
<evidence type="ECO:0000313" key="3">
    <source>
        <dbReference type="EMBL" id="MDT0267536.1"/>
    </source>
</evidence>
<gene>
    <name evidence="3" type="ORF">RM844_14695</name>
</gene>
<dbReference type="RefSeq" id="WP_311667602.1">
    <property type="nucleotide sequence ID" value="NZ_JAVREO010000007.1"/>
</dbReference>
<proteinExistence type="predicted"/>
<feature type="region of interest" description="Disordered" evidence="1">
    <location>
        <begin position="204"/>
        <end position="227"/>
    </location>
</feature>
<evidence type="ECO:0000313" key="4">
    <source>
        <dbReference type="Proteomes" id="UP001183410"/>
    </source>
</evidence>
<dbReference type="Proteomes" id="UP001183410">
    <property type="component" value="Unassembled WGS sequence"/>
</dbReference>
<keyword evidence="4" id="KW-1185">Reference proteome</keyword>